<name>A0A9X8RB06_9BACI</name>
<sequence length="476" mass="51505">MSRNLDLKKSENLVMDSINQMGPELIEASKKIWDFAELGLKEYRSSRLLAEILEKQGFSIEMGVAGMPTAFVATWGCGKPVIGILGEYDALPGLSQKVSGVKNPVEKGGNGHGCGHNIFGVAGVGAAVAAKKAMEVDGIKGTIKFFGCPAEEILVGKVYMVRAGIFKDADACLTWHPGSFNTLWSSSSLAMNSVKFTFHGKASHAATNPESGRSALKAVQLMDTGVQFLREHLIDGARIHSTITDGGHEPNVIPDRAQIWYYIRAPYRQDVDNMYDRIVNIAKGAALMTETDYEIQFLTGCYNMLPNKVLGQVLLQNMKKVGPPPFDEKDWALAKELTLSSAPGTKETVVRVSGAPLELVEFNLNDTILEPYDEGDILAGSTDVADVSWNVPTAQFNTACAPIGTPFHSWQFTASVGSGIGHKGMIMASKILGLSVVDLLKNENLLEVAKAEFEKQIEAKGNYRTPLPEGTNPPLN</sequence>
<dbReference type="InterPro" id="IPR052030">
    <property type="entry name" value="Peptidase_M20/M20A_hydrolases"/>
</dbReference>
<dbReference type="FunFam" id="3.30.70.360:FF:000004">
    <property type="entry name" value="Peptidase M20 domain-containing protein 2"/>
    <property type="match status" value="1"/>
</dbReference>
<dbReference type="EMBL" id="FTMX01000005">
    <property type="protein sequence ID" value="SIR70010.1"/>
    <property type="molecule type" value="Genomic_DNA"/>
</dbReference>
<evidence type="ECO:0000313" key="2">
    <source>
        <dbReference type="EMBL" id="SIR70010.1"/>
    </source>
</evidence>
<dbReference type="GO" id="GO:0046657">
    <property type="term" value="P:folic acid catabolic process"/>
    <property type="evidence" value="ECO:0007669"/>
    <property type="project" value="TreeGrafter"/>
</dbReference>
<proteinExistence type="predicted"/>
<dbReference type="SUPFAM" id="SSF53187">
    <property type="entry name" value="Zn-dependent exopeptidases"/>
    <property type="match status" value="1"/>
</dbReference>
<dbReference type="SUPFAM" id="SSF55031">
    <property type="entry name" value="Bacterial exopeptidase dimerisation domain"/>
    <property type="match status" value="1"/>
</dbReference>
<dbReference type="GO" id="GO:0005737">
    <property type="term" value="C:cytoplasm"/>
    <property type="evidence" value="ECO:0007669"/>
    <property type="project" value="TreeGrafter"/>
</dbReference>
<accession>A0A9X8RB06</accession>
<protein>
    <submittedName>
        <fullName evidence="2">Aminobenzoyl-glutamate utilization protein B</fullName>
    </submittedName>
</protein>
<evidence type="ECO:0000259" key="1">
    <source>
        <dbReference type="Pfam" id="PF07687"/>
    </source>
</evidence>
<organism evidence="2 3">
    <name type="scientific">Peribacillus simplex</name>
    <dbReference type="NCBI Taxonomy" id="1478"/>
    <lineage>
        <taxon>Bacteria</taxon>
        <taxon>Bacillati</taxon>
        <taxon>Bacillota</taxon>
        <taxon>Bacilli</taxon>
        <taxon>Bacillales</taxon>
        <taxon>Bacillaceae</taxon>
        <taxon>Peribacillus</taxon>
    </lineage>
</organism>
<comment type="caution">
    <text evidence="2">The sequence shown here is derived from an EMBL/GenBank/DDBJ whole genome shotgun (WGS) entry which is preliminary data.</text>
</comment>
<dbReference type="PANTHER" id="PTHR30575">
    <property type="entry name" value="PEPTIDASE M20"/>
    <property type="match status" value="1"/>
</dbReference>
<reference evidence="2 3" key="1">
    <citation type="submission" date="2017-01" db="EMBL/GenBank/DDBJ databases">
        <authorList>
            <person name="Varghese N."/>
            <person name="Submissions S."/>
        </authorList>
    </citation>
    <scope>NUCLEOTIDE SEQUENCE [LARGE SCALE GENOMIC DNA]</scope>
    <source>
        <strain evidence="2 3">RUG2-6</strain>
    </source>
</reference>
<dbReference type="Gene3D" id="3.40.630.10">
    <property type="entry name" value="Zn peptidases"/>
    <property type="match status" value="2"/>
</dbReference>
<evidence type="ECO:0000313" key="3">
    <source>
        <dbReference type="Proteomes" id="UP000185829"/>
    </source>
</evidence>
<dbReference type="InterPro" id="IPR017145">
    <property type="entry name" value="Aminobenzoyl-glu_utiliz_pB"/>
</dbReference>
<dbReference type="NCBIfam" id="TIGR01891">
    <property type="entry name" value="amidohydrolases"/>
    <property type="match status" value="1"/>
</dbReference>
<dbReference type="Gene3D" id="3.30.70.360">
    <property type="match status" value="1"/>
</dbReference>
<dbReference type="Pfam" id="PF07687">
    <property type="entry name" value="M20_dimer"/>
    <property type="match status" value="1"/>
</dbReference>
<gene>
    <name evidence="2" type="ORF">SAMN05878482_10589</name>
</gene>
<dbReference type="Proteomes" id="UP000185829">
    <property type="component" value="Unassembled WGS sequence"/>
</dbReference>
<dbReference type="PANTHER" id="PTHR30575:SF0">
    <property type="entry name" value="XAA-ARG DIPEPTIDASE"/>
    <property type="match status" value="1"/>
</dbReference>
<dbReference type="InterPro" id="IPR036264">
    <property type="entry name" value="Bact_exopeptidase_dim_dom"/>
</dbReference>
<dbReference type="PIRSF" id="PIRSF037227">
    <property type="entry name" value="Aminobenzoyl-glu_utiliz_pB"/>
    <property type="match status" value="1"/>
</dbReference>
<dbReference type="AlphaFoldDB" id="A0A9X8RB06"/>
<dbReference type="InterPro" id="IPR017439">
    <property type="entry name" value="Amidohydrolase"/>
</dbReference>
<dbReference type="InterPro" id="IPR011650">
    <property type="entry name" value="Peptidase_M20_dimer"/>
</dbReference>
<dbReference type="GO" id="GO:0071713">
    <property type="term" value="F:para-aminobenzoyl-glutamate hydrolase activity"/>
    <property type="evidence" value="ECO:0007669"/>
    <property type="project" value="TreeGrafter"/>
</dbReference>
<dbReference type="GO" id="GO:0016805">
    <property type="term" value="F:dipeptidase activity"/>
    <property type="evidence" value="ECO:0007669"/>
    <property type="project" value="TreeGrafter"/>
</dbReference>
<feature type="domain" description="Peptidase M20 dimerisation" evidence="1">
    <location>
        <begin position="193"/>
        <end position="284"/>
    </location>
</feature>